<gene>
    <name evidence="6" type="ORF">ATNIH1004_009244</name>
</gene>
<proteinExistence type="predicted"/>
<dbReference type="RefSeq" id="XP_033424394.1">
    <property type="nucleotide sequence ID" value="XM_033573842.1"/>
</dbReference>
<organism evidence="6 7">
    <name type="scientific">Aspergillus tanneri</name>
    <dbReference type="NCBI Taxonomy" id="1220188"/>
    <lineage>
        <taxon>Eukaryota</taxon>
        <taxon>Fungi</taxon>
        <taxon>Dikarya</taxon>
        <taxon>Ascomycota</taxon>
        <taxon>Pezizomycotina</taxon>
        <taxon>Eurotiomycetes</taxon>
        <taxon>Eurotiomycetidae</taxon>
        <taxon>Eurotiales</taxon>
        <taxon>Aspergillaceae</taxon>
        <taxon>Aspergillus</taxon>
        <taxon>Aspergillus subgen. Circumdati</taxon>
    </lineage>
</organism>
<dbReference type="Gene3D" id="1.20.1250.20">
    <property type="entry name" value="MFS general substrate transporter like domains"/>
    <property type="match status" value="1"/>
</dbReference>
<dbReference type="InterPro" id="IPR036259">
    <property type="entry name" value="MFS_trans_sf"/>
</dbReference>
<dbReference type="OrthoDB" id="3357846at2759"/>
<feature type="transmembrane region" description="Helical" evidence="5">
    <location>
        <begin position="312"/>
        <end position="337"/>
    </location>
</feature>
<evidence type="ECO:0000256" key="2">
    <source>
        <dbReference type="ARBA" id="ARBA00022692"/>
    </source>
</evidence>
<evidence type="ECO:0008006" key="8">
    <source>
        <dbReference type="Google" id="ProtNLM"/>
    </source>
</evidence>
<keyword evidence="3 5" id="KW-1133">Transmembrane helix</keyword>
<reference evidence="6 7" key="1">
    <citation type="submission" date="2019-08" db="EMBL/GenBank/DDBJ databases">
        <title>The genome sequence of a newly discovered highly antifungal drug resistant Aspergillus species, Aspergillus tanneri NIH 1004.</title>
        <authorList>
            <person name="Mounaud S."/>
            <person name="Singh I."/>
            <person name="Joardar V."/>
            <person name="Pakala S."/>
            <person name="Pakala S."/>
            <person name="Venepally P."/>
            <person name="Chung J.K."/>
            <person name="Losada L."/>
            <person name="Nierman W.C."/>
        </authorList>
    </citation>
    <scope>NUCLEOTIDE SEQUENCE [LARGE SCALE GENOMIC DNA]</scope>
    <source>
        <strain evidence="6 7">NIH1004</strain>
    </source>
</reference>
<dbReference type="GO" id="GO:0015244">
    <property type="term" value="F:fluconazole transmembrane transporter activity"/>
    <property type="evidence" value="ECO:0007669"/>
    <property type="project" value="TreeGrafter"/>
</dbReference>
<feature type="transmembrane region" description="Helical" evidence="5">
    <location>
        <begin position="208"/>
        <end position="227"/>
    </location>
</feature>
<dbReference type="GO" id="GO:0005886">
    <property type="term" value="C:plasma membrane"/>
    <property type="evidence" value="ECO:0007669"/>
    <property type="project" value="TreeGrafter"/>
</dbReference>
<evidence type="ECO:0000313" key="6">
    <source>
        <dbReference type="EMBL" id="KAA8645033.1"/>
    </source>
</evidence>
<dbReference type="GO" id="GO:1990961">
    <property type="term" value="P:xenobiotic detoxification by transmembrane export across the plasma membrane"/>
    <property type="evidence" value="ECO:0007669"/>
    <property type="project" value="TreeGrafter"/>
</dbReference>
<evidence type="ECO:0000313" key="7">
    <source>
        <dbReference type="Proteomes" id="UP000324241"/>
    </source>
</evidence>
<protein>
    <recommendedName>
        <fullName evidence="8">Caffeine resistance protein 5</fullName>
    </recommendedName>
</protein>
<name>A0A5M9MJ97_9EURO</name>
<evidence type="ECO:0000256" key="5">
    <source>
        <dbReference type="SAM" id="Phobius"/>
    </source>
</evidence>
<feature type="transmembrane region" description="Helical" evidence="5">
    <location>
        <begin position="247"/>
        <end position="266"/>
    </location>
</feature>
<comment type="subcellular location">
    <subcellularLocation>
        <location evidence="1">Membrane</location>
        <topology evidence="1">Multi-pass membrane protein</topology>
    </subcellularLocation>
</comment>
<evidence type="ECO:0000256" key="4">
    <source>
        <dbReference type="ARBA" id="ARBA00023136"/>
    </source>
</evidence>
<dbReference type="AlphaFoldDB" id="A0A5M9MJ97"/>
<comment type="caution">
    <text evidence="6">The sequence shown here is derived from an EMBL/GenBank/DDBJ whole genome shotgun (WGS) entry which is preliminary data.</text>
</comment>
<accession>A0A5M9MJ97</accession>
<dbReference type="PANTHER" id="PTHR23502">
    <property type="entry name" value="MAJOR FACILITATOR SUPERFAMILY"/>
    <property type="match status" value="1"/>
</dbReference>
<evidence type="ECO:0000256" key="3">
    <source>
        <dbReference type="ARBA" id="ARBA00022989"/>
    </source>
</evidence>
<feature type="transmembrane region" description="Helical" evidence="5">
    <location>
        <begin position="287"/>
        <end position="306"/>
    </location>
</feature>
<dbReference type="EMBL" id="QUQM01000006">
    <property type="protein sequence ID" value="KAA8645033.1"/>
    <property type="molecule type" value="Genomic_DNA"/>
</dbReference>
<dbReference type="PANTHER" id="PTHR23502:SF23">
    <property type="entry name" value="FLUCONAZOLE RESISTANCE PROTEIN 1"/>
    <property type="match status" value="1"/>
</dbReference>
<dbReference type="GeneID" id="54331946"/>
<keyword evidence="2 5" id="KW-0812">Transmembrane</keyword>
<dbReference type="Proteomes" id="UP000324241">
    <property type="component" value="Unassembled WGS sequence"/>
</dbReference>
<sequence length="398" mass="45546">METIRDSAFGKLVRIFSGRRWLRYPEEIDPSIWTECLKTERQVTDEEAAALADSEVDSFGLYTVMSQVSSRVSRRLTSTSHGEYGEKRPPVVIDWRGLDDSEVRIYIYFPTPFSPFSHVLQSSSGLPGSCNRRSIYGRHVEREILLFFFLPETFSPNILYRRARRIRKITGNSNYMCEAEIELQAVRPQDVLFESLIRPFELCFLEPIIFLMNLYISLIYGILYIFFEAFPIIFGEIHSFNPGEIGLAFMGTLVGAFFTVFGYFFWKYKYQSQYFDEDGNITPEKQLPPACVGCFALPISLFWFGWTGNFESVHWIVPIVGSMFFSVGGFLIFNGIFCYQAHAYPKYAASVLAGNDFMRSSFGAAFPLFASAMFHNLGVGQIEIVKLLLFTNLVIKPG</sequence>
<dbReference type="VEuPathDB" id="FungiDB:EYZ11_004615"/>
<keyword evidence="4 5" id="KW-0472">Membrane</keyword>
<evidence type="ECO:0000256" key="1">
    <source>
        <dbReference type="ARBA" id="ARBA00004141"/>
    </source>
</evidence>
<dbReference type="SUPFAM" id="SSF103473">
    <property type="entry name" value="MFS general substrate transporter"/>
    <property type="match status" value="1"/>
</dbReference>